<accession>A0ABP8Q218</accession>
<organism evidence="2 3">
    <name type="scientific">Actinoallomurus oryzae</name>
    <dbReference type="NCBI Taxonomy" id="502180"/>
    <lineage>
        <taxon>Bacteria</taxon>
        <taxon>Bacillati</taxon>
        <taxon>Actinomycetota</taxon>
        <taxon>Actinomycetes</taxon>
        <taxon>Streptosporangiales</taxon>
        <taxon>Thermomonosporaceae</taxon>
        <taxon>Actinoallomurus</taxon>
    </lineage>
</organism>
<dbReference type="EMBL" id="BAABHF010000019">
    <property type="protein sequence ID" value="GAA4495668.1"/>
    <property type="molecule type" value="Genomic_DNA"/>
</dbReference>
<gene>
    <name evidence="2" type="ORF">GCM10023191_036650</name>
</gene>
<name>A0ABP8Q218_9ACTN</name>
<keyword evidence="3" id="KW-1185">Reference proteome</keyword>
<dbReference type="Proteomes" id="UP001500503">
    <property type="component" value="Unassembled WGS sequence"/>
</dbReference>
<proteinExistence type="predicted"/>
<evidence type="ECO:0000313" key="2">
    <source>
        <dbReference type="EMBL" id="GAA4495668.1"/>
    </source>
</evidence>
<dbReference type="RefSeq" id="WP_345465061.1">
    <property type="nucleotide sequence ID" value="NZ_BAABHF010000019.1"/>
</dbReference>
<evidence type="ECO:0000313" key="3">
    <source>
        <dbReference type="Proteomes" id="UP001500503"/>
    </source>
</evidence>
<feature type="region of interest" description="Disordered" evidence="1">
    <location>
        <begin position="185"/>
        <end position="204"/>
    </location>
</feature>
<sequence>MNDDGRGAAPLATAESGERLSPGLADGLMHRLFAVGLDLHAALTYIEANLGADVTVAKVHKAIDGLDGAIKDFRGVVFDLRPEGSAEGSGLRALIVEAVERACGPGRTCPALTLGHGIEAMIDPSAWQRVARLVHRALALVPGERLPDVHVMISADPRPPTWLVMHLDAPAGVLTEVAGRIRVLGGHGTDVSRQDPPPSPERSRIRLEWPMPAH</sequence>
<comment type="caution">
    <text evidence="2">The sequence shown here is derived from an EMBL/GenBank/DDBJ whole genome shotgun (WGS) entry which is preliminary data.</text>
</comment>
<protein>
    <submittedName>
        <fullName evidence="2">Uncharacterized protein</fullName>
    </submittedName>
</protein>
<evidence type="ECO:0000256" key="1">
    <source>
        <dbReference type="SAM" id="MobiDB-lite"/>
    </source>
</evidence>
<reference evidence="3" key="1">
    <citation type="journal article" date="2019" name="Int. J. Syst. Evol. Microbiol.">
        <title>The Global Catalogue of Microorganisms (GCM) 10K type strain sequencing project: providing services to taxonomists for standard genome sequencing and annotation.</title>
        <authorList>
            <consortium name="The Broad Institute Genomics Platform"/>
            <consortium name="The Broad Institute Genome Sequencing Center for Infectious Disease"/>
            <person name="Wu L."/>
            <person name="Ma J."/>
        </authorList>
    </citation>
    <scope>NUCLEOTIDE SEQUENCE [LARGE SCALE GENOMIC DNA]</scope>
    <source>
        <strain evidence="3">JCM 17933</strain>
    </source>
</reference>